<proteinExistence type="predicted"/>
<sequence length="95" mass="10551">MEPELSLISCIHSHEIDRKIAALHKINASPTGMDLLGRITEMQMPGPFDYLTLTALIECKVCMFISIAQDSNEEKNVVMVLHQTIASGGEILQRL</sequence>
<dbReference type="AlphaFoldDB" id="A0A078JH10"/>
<organism evidence="1 2">
    <name type="scientific">Brassica napus</name>
    <name type="common">Rape</name>
    <dbReference type="NCBI Taxonomy" id="3708"/>
    <lineage>
        <taxon>Eukaryota</taxon>
        <taxon>Viridiplantae</taxon>
        <taxon>Streptophyta</taxon>
        <taxon>Embryophyta</taxon>
        <taxon>Tracheophyta</taxon>
        <taxon>Spermatophyta</taxon>
        <taxon>Magnoliopsida</taxon>
        <taxon>eudicotyledons</taxon>
        <taxon>Gunneridae</taxon>
        <taxon>Pentapetalae</taxon>
        <taxon>rosids</taxon>
        <taxon>malvids</taxon>
        <taxon>Brassicales</taxon>
        <taxon>Brassicaceae</taxon>
        <taxon>Brassiceae</taxon>
        <taxon>Brassica</taxon>
    </lineage>
</organism>
<dbReference type="Proteomes" id="UP000028999">
    <property type="component" value="Unassembled WGS sequence"/>
</dbReference>
<dbReference type="EMBL" id="LK035043">
    <property type="protein sequence ID" value="CDY66009.1"/>
    <property type="molecule type" value="Genomic_DNA"/>
</dbReference>
<keyword evidence="2" id="KW-1185">Reference proteome</keyword>
<dbReference type="Gramene" id="CDY66009">
    <property type="protein sequence ID" value="CDY66009"/>
    <property type="gene ID" value="GSBRNA2T00051167001"/>
</dbReference>
<protein>
    <submittedName>
        <fullName evidence="1">BnaA08g30810D protein</fullName>
    </submittedName>
</protein>
<name>A0A078JH10_BRANA</name>
<dbReference type="OMA" id="VCMFISI"/>
<reference evidence="1 2" key="1">
    <citation type="journal article" date="2014" name="Science">
        <title>Plant genetics. Early allopolyploid evolution in the post-Neolithic Brassica napus oilseed genome.</title>
        <authorList>
            <person name="Chalhoub B."/>
            <person name="Denoeud F."/>
            <person name="Liu S."/>
            <person name="Parkin I.A."/>
            <person name="Tang H."/>
            <person name="Wang X."/>
            <person name="Chiquet J."/>
            <person name="Belcram H."/>
            <person name="Tong C."/>
            <person name="Samans B."/>
            <person name="Correa M."/>
            <person name="Da Silva C."/>
            <person name="Just J."/>
            <person name="Falentin C."/>
            <person name="Koh C.S."/>
            <person name="Le Clainche I."/>
            <person name="Bernard M."/>
            <person name="Bento P."/>
            <person name="Noel B."/>
            <person name="Labadie K."/>
            <person name="Alberti A."/>
            <person name="Charles M."/>
            <person name="Arnaud D."/>
            <person name="Guo H."/>
            <person name="Daviaud C."/>
            <person name="Alamery S."/>
            <person name="Jabbari K."/>
            <person name="Zhao M."/>
            <person name="Edger P.P."/>
            <person name="Chelaifa H."/>
            <person name="Tack D."/>
            <person name="Lassalle G."/>
            <person name="Mestiri I."/>
            <person name="Schnel N."/>
            <person name="Le Paslier M.C."/>
            <person name="Fan G."/>
            <person name="Renault V."/>
            <person name="Bayer P.E."/>
            <person name="Golicz A.A."/>
            <person name="Manoli S."/>
            <person name="Lee T.H."/>
            <person name="Thi V.H."/>
            <person name="Chalabi S."/>
            <person name="Hu Q."/>
            <person name="Fan C."/>
            <person name="Tollenaere R."/>
            <person name="Lu Y."/>
            <person name="Battail C."/>
            <person name="Shen J."/>
            <person name="Sidebottom C.H."/>
            <person name="Wang X."/>
            <person name="Canaguier A."/>
            <person name="Chauveau A."/>
            <person name="Berard A."/>
            <person name="Deniot G."/>
            <person name="Guan M."/>
            <person name="Liu Z."/>
            <person name="Sun F."/>
            <person name="Lim Y.P."/>
            <person name="Lyons E."/>
            <person name="Town C.D."/>
            <person name="Bancroft I."/>
            <person name="Wang X."/>
            <person name="Meng J."/>
            <person name="Ma J."/>
            <person name="Pires J.C."/>
            <person name="King G.J."/>
            <person name="Brunel D."/>
            <person name="Delourme R."/>
            <person name="Renard M."/>
            <person name="Aury J.M."/>
            <person name="Adams K.L."/>
            <person name="Batley J."/>
            <person name="Snowdon R.J."/>
            <person name="Tost J."/>
            <person name="Edwards D."/>
            <person name="Zhou Y."/>
            <person name="Hua W."/>
            <person name="Sharpe A.G."/>
            <person name="Paterson A.H."/>
            <person name="Guan C."/>
            <person name="Wincker P."/>
        </authorList>
    </citation>
    <scope>NUCLEOTIDE SEQUENCE [LARGE SCALE GENOMIC DNA]</scope>
    <source>
        <strain evidence="2">cv. Darmor-bzh</strain>
    </source>
</reference>
<evidence type="ECO:0000313" key="2">
    <source>
        <dbReference type="Proteomes" id="UP000028999"/>
    </source>
</evidence>
<evidence type="ECO:0000313" key="1">
    <source>
        <dbReference type="EMBL" id="CDY66009.1"/>
    </source>
</evidence>
<gene>
    <name evidence="1" type="primary">BnaA08g30810D</name>
    <name evidence="1" type="ORF">GSBRNA2T00051167001</name>
</gene>
<accession>A0A078JH10</accession>
<dbReference type="PaxDb" id="3708-A0A078JH10"/>